<dbReference type="InterPro" id="IPR036412">
    <property type="entry name" value="HAD-like_sf"/>
</dbReference>
<feature type="compositionally biased region" description="Low complexity" evidence="1">
    <location>
        <begin position="519"/>
        <end position="535"/>
    </location>
</feature>
<sequence length="624" mass="69391">MGRTRGDRYQPNDNRLPAAPVATPQELQPRNVGAYDSYRPDRNAPIRQGDYFECYIQYKIDTYNAADSWRPYRNDDSNLQTATNFQSSYHDYFGRAQHETHPAASAGLSTGAFAARPPQELPSYYRPYQPLRVSNGTRERYIVQHAQNIFGVPQPQTSSRYQFRERRPAQIAAYSTPAARAPASSAETAGKRGQGGTTPIPRAQQRRLWISDVKPPPAPTATEEYKRQAALPPVLRETPQKLLVILDLNGTLLVRPQHHRPKHIIVRPGVPKLLDYLFQNHVVMVYSSAKPENCAAMVSQFFHPTQRGAMAGVWARDKLGLSREQYDTKVQVYKKLEPIWEDKKIRTKAGTGRKWDQSNTVLVDDSQLKGLAQPHNLLQIPEFLNNAPKEGGPALFNWQRKQEQIVYSIQQKLEELKWQVDVSRTIREWQTGKRQAPGVVDETVDQKALQGAPDRGLSPTPSVGSPEPSGGEGDSSVSQRLHTAEPTLLSDAEVLSDLDGLENEISRSLNLNQNPNQGTDPATSPAIASTSASSPGVNIRDDRRSESPIDESVWADILRGRGEGSNVGESIQKTPGQKASPDEGKGKGKRQRQRQRHRKKKGPKEAIGSESLGNAPPTPESIDA</sequence>
<feature type="compositionally biased region" description="Low complexity" evidence="1">
    <location>
        <begin position="175"/>
        <end position="188"/>
    </location>
</feature>
<comment type="caution">
    <text evidence="3">The sequence shown here is derived from an EMBL/GenBank/DDBJ whole genome shotgun (WGS) entry which is preliminary data.</text>
</comment>
<evidence type="ECO:0000259" key="2">
    <source>
        <dbReference type="PROSITE" id="PS50969"/>
    </source>
</evidence>
<dbReference type="InterPro" id="IPR004274">
    <property type="entry name" value="FCP1_dom"/>
</dbReference>
<dbReference type="SUPFAM" id="SSF56784">
    <property type="entry name" value="HAD-like"/>
    <property type="match status" value="1"/>
</dbReference>
<evidence type="ECO:0000256" key="1">
    <source>
        <dbReference type="SAM" id="MobiDB-lite"/>
    </source>
</evidence>
<dbReference type="EMBL" id="LVCJ01000013">
    <property type="protein sequence ID" value="OAL37772.1"/>
    <property type="molecule type" value="Genomic_DNA"/>
</dbReference>
<dbReference type="InterPro" id="IPR023214">
    <property type="entry name" value="HAD_sf"/>
</dbReference>
<protein>
    <recommendedName>
        <fullName evidence="2">FCP1 homology domain-containing protein</fullName>
    </recommendedName>
</protein>
<dbReference type="PROSITE" id="PS50969">
    <property type="entry name" value="FCP1"/>
    <property type="match status" value="1"/>
</dbReference>
<evidence type="ECO:0000313" key="3">
    <source>
        <dbReference type="EMBL" id="OAL37772.1"/>
    </source>
</evidence>
<keyword evidence="4" id="KW-1185">Reference proteome</keyword>
<name>A0A178D864_9EURO</name>
<dbReference type="InterPro" id="IPR050365">
    <property type="entry name" value="TIM50"/>
</dbReference>
<gene>
    <name evidence="3" type="ORF">AYO20_02949</name>
</gene>
<proteinExistence type="predicted"/>
<dbReference type="RefSeq" id="XP_022502784.1">
    <property type="nucleotide sequence ID" value="XM_022641253.1"/>
</dbReference>
<evidence type="ECO:0000313" key="4">
    <source>
        <dbReference type="Proteomes" id="UP000185904"/>
    </source>
</evidence>
<dbReference type="Pfam" id="PF03031">
    <property type="entry name" value="NIF"/>
    <property type="match status" value="1"/>
</dbReference>
<feature type="region of interest" description="Disordered" evidence="1">
    <location>
        <begin position="1"/>
        <end position="42"/>
    </location>
</feature>
<dbReference type="Gene3D" id="3.40.50.1000">
    <property type="entry name" value="HAD superfamily/HAD-like"/>
    <property type="match status" value="1"/>
</dbReference>
<feature type="compositionally biased region" description="Polar residues" evidence="1">
    <location>
        <begin position="567"/>
        <end position="577"/>
    </location>
</feature>
<organism evidence="3 4">
    <name type="scientific">Fonsecaea nubica</name>
    <dbReference type="NCBI Taxonomy" id="856822"/>
    <lineage>
        <taxon>Eukaryota</taxon>
        <taxon>Fungi</taxon>
        <taxon>Dikarya</taxon>
        <taxon>Ascomycota</taxon>
        <taxon>Pezizomycotina</taxon>
        <taxon>Eurotiomycetes</taxon>
        <taxon>Chaetothyriomycetidae</taxon>
        <taxon>Chaetothyriales</taxon>
        <taxon>Herpotrichiellaceae</taxon>
        <taxon>Fonsecaea</taxon>
    </lineage>
</organism>
<dbReference type="GeneID" id="34586372"/>
<dbReference type="SMART" id="SM00577">
    <property type="entry name" value="CPDc"/>
    <property type="match status" value="1"/>
</dbReference>
<feature type="region of interest" description="Disordered" evidence="1">
    <location>
        <begin position="509"/>
        <end position="624"/>
    </location>
</feature>
<feature type="region of interest" description="Disordered" evidence="1">
    <location>
        <begin position="175"/>
        <end position="206"/>
    </location>
</feature>
<feature type="compositionally biased region" description="Low complexity" evidence="1">
    <location>
        <begin position="458"/>
        <end position="478"/>
    </location>
</feature>
<feature type="compositionally biased region" description="Basic residues" evidence="1">
    <location>
        <begin position="587"/>
        <end position="602"/>
    </location>
</feature>
<feature type="region of interest" description="Disordered" evidence="1">
    <location>
        <begin position="448"/>
        <end position="480"/>
    </location>
</feature>
<dbReference type="AlphaFoldDB" id="A0A178D864"/>
<reference evidence="3 4" key="1">
    <citation type="submission" date="2016-03" db="EMBL/GenBank/DDBJ databases">
        <title>The draft genome sequence of Fonsecaea nubica causative agent of cutaneous subcutaneous infection in human host.</title>
        <authorList>
            <person name="Costa F."/>
            <person name="Sybren D.H."/>
            <person name="Raittz R.T."/>
            <person name="Weiss V.A."/>
            <person name="Leao A.C."/>
            <person name="Gomes R."/>
            <person name="De Souza E.M."/>
            <person name="Pedrosa F.O."/>
            <person name="Steffens M.B."/>
            <person name="Bombassaro A."/>
            <person name="Tadra-Sfeir M.Z."/>
            <person name="Moreno L.F."/>
            <person name="Najafzadeh M.J."/>
            <person name="Felipe M.S."/>
            <person name="Teixeira M."/>
            <person name="Sun J."/>
            <person name="Xi L."/>
            <person name="Castro M.A."/>
            <person name="Vicente V.A."/>
        </authorList>
    </citation>
    <scope>NUCLEOTIDE SEQUENCE [LARGE SCALE GENOMIC DNA]</scope>
    <source>
        <strain evidence="3 4">CBS 269.64</strain>
    </source>
</reference>
<dbReference type="PANTHER" id="PTHR12210">
    <property type="entry name" value="DULLARD PROTEIN PHOSPHATASE"/>
    <property type="match status" value="1"/>
</dbReference>
<dbReference type="Proteomes" id="UP000185904">
    <property type="component" value="Unassembled WGS sequence"/>
</dbReference>
<dbReference type="OrthoDB" id="1711508at2759"/>
<feature type="compositionally biased region" description="Polar residues" evidence="1">
    <location>
        <begin position="509"/>
        <end position="518"/>
    </location>
</feature>
<accession>A0A178D864</accession>
<feature type="compositionally biased region" description="Basic and acidic residues" evidence="1">
    <location>
        <begin position="1"/>
        <end position="10"/>
    </location>
</feature>
<feature type="domain" description="FCP1 homology" evidence="2">
    <location>
        <begin position="237"/>
        <end position="405"/>
    </location>
</feature>